<dbReference type="PANTHER" id="PTHR43877">
    <property type="entry name" value="AMINOALKYLPHOSPHONATE N-ACETYLTRANSFERASE-RELATED-RELATED"/>
    <property type="match status" value="1"/>
</dbReference>
<sequence length="197" mass="21824">MDLLRREFFVSNDRWVAVPLGADDAPALQDFLDANPLYSQIVNGRPFRPGEALEEITDVPPFAHRQAHAVAVLDRASGAWQGFVSLVDGLIDPGVCHIGLFLVGSAWHGTGLATEVYTAVEQRARISGARWMRLGVVVGNVRAERFWRRMGFDEVRQRHGQPYEGPSTSVRVLFKPLGAAGRSEYLACVERDRPDSP</sequence>
<feature type="domain" description="N-acetyltransferase" evidence="3">
    <location>
        <begin position="23"/>
        <end position="178"/>
    </location>
</feature>
<keyword evidence="5" id="KW-1185">Reference proteome</keyword>
<reference evidence="4 5" key="1">
    <citation type="submission" date="2019-01" db="EMBL/GenBank/DDBJ databases">
        <authorList>
            <person name="Chen W.-M."/>
        </authorList>
    </citation>
    <scope>NUCLEOTIDE SEQUENCE [LARGE SCALE GENOMIC DNA]</scope>
    <source>
        <strain evidence="4 5">CCP-18</strain>
    </source>
</reference>
<dbReference type="SUPFAM" id="SSF55729">
    <property type="entry name" value="Acyl-CoA N-acyltransferases (Nat)"/>
    <property type="match status" value="1"/>
</dbReference>
<organism evidence="4 5">
    <name type="scientific">Inhella crocodyli</name>
    <dbReference type="NCBI Taxonomy" id="2499851"/>
    <lineage>
        <taxon>Bacteria</taxon>
        <taxon>Pseudomonadati</taxon>
        <taxon>Pseudomonadota</taxon>
        <taxon>Betaproteobacteria</taxon>
        <taxon>Burkholderiales</taxon>
        <taxon>Sphaerotilaceae</taxon>
        <taxon>Inhella</taxon>
    </lineage>
</organism>
<dbReference type="GO" id="GO:0016747">
    <property type="term" value="F:acyltransferase activity, transferring groups other than amino-acyl groups"/>
    <property type="evidence" value="ECO:0007669"/>
    <property type="project" value="InterPro"/>
</dbReference>
<protein>
    <submittedName>
        <fullName evidence="4">GNAT family N-acetyltransferase</fullName>
    </submittedName>
</protein>
<dbReference type="InterPro" id="IPR050832">
    <property type="entry name" value="Bact_Acetyltransf"/>
</dbReference>
<dbReference type="OrthoDB" id="6692778at2"/>
<dbReference type="PROSITE" id="PS51186">
    <property type="entry name" value="GNAT"/>
    <property type="match status" value="1"/>
</dbReference>
<dbReference type="InterPro" id="IPR016181">
    <property type="entry name" value="Acyl_CoA_acyltransferase"/>
</dbReference>
<dbReference type="EMBL" id="SACM01000001">
    <property type="protein sequence ID" value="RVT87832.1"/>
    <property type="molecule type" value="Genomic_DNA"/>
</dbReference>
<accession>A0A3S2VI80</accession>
<dbReference type="Pfam" id="PF00583">
    <property type="entry name" value="Acetyltransf_1"/>
    <property type="match status" value="1"/>
</dbReference>
<dbReference type="Gene3D" id="3.40.630.30">
    <property type="match status" value="1"/>
</dbReference>
<evidence type="ECO:0000313" key="4">
    <source>
        <dbReference type="EMBL" id="RVT87832.1"/>
    </source>
</evidence>
<dbReference type="CDD" id="cd04301">
    <property type="entry name" value="NAT_SF"/>
    <property type="match status" value="1"/>
</dbReference>
<evidence type="ECO:0000259" key="3">
    <source>
        <dbReference type="PROSITE" id="PS51186"/>
    </source>
</evidence>
<evidence type="ECO:0000256" key="2">
    <source>
        <dbReference type="ARBA" id="ARBA00023315"/>
    </source>
</evidence>
<dbReference type="RefSeq" id="WP_127680403.1">
    <property type="nucleotide sequence ID" value="NZ_SACM01000001.1"/>
</dbReference>
<evidence type="ECO:0000256" key="1">
    <source>
        <dbReference type="ARBA" id="ARBA00022679"/>
    </source>
</evidence>
<name>A0A3S2VI80_9BURK</name>
<dbReference type="Proteomes" id="UP000288587">
    <property type="component" value="Unassembled WGS sequence"/>
</dbReference>
<dbReference type="AlphaFoldDB" id="A0A3S2VI80"/>
<gene>
    <name evidence="4" type="ORF">EOD73_02085</name>
</gene>
<keyword evidence="2" id="KW-0012">Acyltransferase</keyword>
<proteinExistence type="predicted"/>
<dbReference type="InterPro" id="IPR000182">
    <property type="entry name" value="GNAT_dom"/>
</dbReference>
<comment type="caution">
    <text evidence="4">The sequence shown here is derived from an EMBL/GenBank/DDBJ whole genome shotgun (WGS) entry which is preliminary data.</text>
</comment>
<evidence type="ECO:0000313" key="5">
    <source>
        <dbReference type="Proteomes" id="UP000288587"/>
    </source>
</evidence>
<keyword evidence="1 4" id="KW-0808">Transferase</keyword>